<sequence length="303" mass="30201">MNRPFRGPCRAVASLAALALSAVLLTSCVMGYPPPPALVLAEPAAIPGAVSTAWWDVAAQGYADDGQGLDFSRAGLKPVLIVLRNKTPGYPLVDPAEVRGMAPGREYAPYPPYQAADVAEATTAFDESAKAALRGGAAGAIIGAGVGTLIGAAAGGGDALWRGALIGGGIGAVTGAATSMPEARYQLRRGVQTELETLALRPVPAPPYGLTAGYVYFPANAGIGWVRVTVRTQSATYSYDVSIAAPAPAMAPRPTAAPVPYPASQPAPSTPSASPSAQPASPGGGYSNPAPATGSPAPQGGGS</sequence>
<evidence type="ECO:0000256" key="1">
    <source>
        <dbReference type="SAM" id="MobiDB-lite"/>
    </source>
</evidence>
<evidence type="ECO:0008006" key="4">
    <source>
        <dbReference type="Google" id="ProtNLM"/>
    </source>
</evidence>
<name>A0A7K3NNV7_9BACT</name>
<feature type="region of interest" description="Disordered" evidence="1">
    <location>
        <begin position="252"/>
        <end position="303"/>
    </location>
</feature>
<protein>
    <recommendedName>
        <fullName evidence="4">Glycine zipper family protein</fullName>
    </recommendedName>
</protein>
<dbReference type="Proteomes" id="UP000469724">
    <property type="component" value="Unassembled WGS sequence"/>
</dbReference>
<dbReference type="AlphaFoldDB" id="A0A7K3NNV7"/>
<evidence type="ECO:0000313" key="3">
    <source>
        <dbReference type="Proteomes" id="UP000469724"/>
    </source>
</evidence>
<keyword evidence="3" id="KW-1185">Reference proteome</keyword>
<gene>
    <name evidence="2" type="ORF">G3N56_12090</name>
</gene>
<organism evidence="2 3">
    <name type="scientific">Desulfolutivibrio sulfodismutans</name>
    <dbReference type="NCBI Taxonomy" id="63561"/>
    <lineage>
        <taxon>Bacteria</taxon>
        <taxon>Pseudomonadati</taxon>
        <taxon>Thermodesulfobacteriota</taxon>
        <taxon>Desulfovibrionia</taxon>
        <taxon>Desulfovibrionales</taxon>
        <taxon>Desulfovibrionaceae</taxon>
        <taxon>Desulfolutivibrio</taxon>
    </lineage>
</organism>
<evidence type="ECO:0000313" key="2">
    <source>
        <dbReference type="EMBL" id="NDY57475.1"/>
    </source>
</evidence>
<dbReference type="RefSeq" id="WP_163302516.1">
    <property type="nucleotide sequence ID" value="NZ_JAAGRQ010000049.1"/>
</dbReference>
<accession>A0A7K3NNV7</accession>
<proteinExistence type="predicted"/>
<feature type="compositionally biased region" description="Low complexity" evidence="1">
    <location>
        <begin position="270"/>
        <end position="281"/>
    </location>
</feature>
<dbReference type="PROSITE" id="PS51257">
    <property type="entry name" value="PROKAR_LIPOPROTEIN"/>
    <property type="match status" value="1"/>
</dbReference>
<comment type="caution">
    <text evidence="2">The sequence shown here is derived from an EMBL/GenBank/DDBJ whole genome shotgun (WGS) entry which is preliminary data.</text>
</comment>
<dbReference type="EMBL" id="JAAGRQ010000049">
    <property type="protein sequence ID" value="NDY57475.1"/>
    <property type="molecule type" value="Genomic_DNA"/>
</dbReference>
<reference evidence="2 3" key="1">
    <citation type="submission" date="2020-02" db="EMBL/GenBank/DDBJ databases">
        <title>Comparative genomics of sulfur disproportionating microorganisms.</title>
        <authorList>
            <person name="Ward L.M."/>
            <person name="Bertran E."/>
            <person name="Johnston D.T."/>
        </authorList>
    </citation>
    <scope>NUCLEOTIDE SEQUENCE [LARGE SCALE GENOMIC DNA]</scope>
    <source>
        <strain evidence="2 3">DSM 3696</strain>
    </source>
</reference>
<feature type="compositionally biased region" description="Pro residues" evidence="1">
    <location>
        <begin position="252"/>
        <end position="269"/>
    </location>
</feature>